<accession>A0ACB8THF8</accession>
<gene>
    <name evidence="1" type="ORF">BV25DRAFT_874854</name>
</gene>
<dbReference type="EMBL" id="MU277189">
    <property type="protein sequence ID" value="KAI0067839.1"/>
    <property type="molecule type" value="Genomic_DNA"/>
</dbReference>
<reference evidence="1" key="1">
    <citation type="submission" date="2021-03" db="EMBL/GenBank/DDBJ databases">
        <authorList>
            <consortium name="DOE Joint Genome Institute"/>
            <person name="Ahrendt S."/>
            <person name="Looney B.P."/>
            <person name="Miyauchi S."/>
            <person name="Morin E."/>
            <person name="Drula E."/>
            <person name="Courty P.E."/>
            <person name="Chicoki N."/>
            <person name="Fauchery L."/>
            <person name="Kohler A."/>
            <person name="Kuo A."/>
            <person name="Labutti K."/>
            <person name="Pangilinan J."/>
            <person name="Lipzen A."/>
            <person name="Riley R."/>
            <person name="Andreopoulos W."/>
            <person name="He G."/>
            <person name="Johnson J."/>
            <person name="Barry K.W."/>
            <person name="Grigoriev I.V."/>
            <person name="Nagy L."/>
            <person name="Hibbett D."/>
            <person name="Henrissat B."/>
            <person name="Matheny P.B."/>
            <person name="Labbe J."/>
            <person name="Martin F."/>
        </authorList>
    </citation>
    <scope>NUCLEOTIDE SEQUENCE</scope>
    <source>
        <strain evidence="1">HHB10654</strain>
    </source>
</reference>
<dbReference type="Proteomes" id="UP000814140">
    <property type="component" value="Unassembled WGS sequence"/>
</dbReference>
<name>A0ACB8THF8_9AGAM</name>
<organism evidence="1 2">
    <name type="scientific">Artomyces pyxidatus</name>
    <dbReference type="NCBI Taxonomy" id="48021"/>
    <lineage>
        <taxon>Eukaryota</taxon>
        <taxon>Fungi</taxon>
        <taxon>Dikarya</taxon>
        <taxon>Basidiomycota</taxon>
        <taxon>Agaricomycotina</taxon>
        <taxon>Agaricomycetes</taxon>
        <taxon>Russulales</taxon>
        <taxon>Auriscalpiaceae</taxon>
        <taxon>Artomyces</taxon>
    </lineage>
</organism>
<evidence type="ECO:0000313" key="2">
    <source>
        <dbReference type="Proteomes" id="UP000814140"/>
    </source>
</evidence>
<reference evidence="1" key="2">
    <citation type="journal article" date="2022" name="New Phytol.">
        <title>Evolutionary transition to the ectomycorrhizal habit in the genomes of a hyperdiverse lineage of mushroom-forming fungi.</title>
        <authorList>
            <person name="Looney B."/>
            <person name="Miyauchi S."/>
            <person name="Morin E."/>
            <person name="Drula E."/>
            <person name="Courty P.E."/>
            <person name="Kohler A."/>
            <person name="Kuo A."/>
            <person name="LaButti K."/>
            <person name="Pangilinan J."/>
            <person name="Lipzen A."/>
            <person name="Riley R."/>
            <person name="Andreopoulos W."/>
            <person name="He G."/>
            <person name="Johnson J."/>
            <person name="Nolan M."/>
            <person name="Tritt A."/>
            <person name="Barry K.W."/>
            <person name="Grigoriev I.V."/>
            <person name="Nagy L.G."/>
            <person name="Hibbett D."/>
            <person name="Henrissat B."/>
            <person name="Matheny P.B."/>
            <person name="Labbe J."/>
            <person name="Martin F.M."/>
        </authorList>
    </citation>
    <scope>NUCLEOTIDE SEQUENCE</scope>
    <source>
        <strain evidence="1">HHB10654</strain>
    </source>
</reference>
<keyword evidence="2" id="KW-1185">Reference proteome</keyword>
<sequence>MRSRAGSCKVVRRRERGTRAKLGKGERERSQLRQMRCCSSENSVALFLRPTRSSPAIPRSLPVARPVSAQLLQPLGRPATLVRSLASKHPRSTRSTPARSHRFNIIRSSRRVRPHSTRPVYPAMHHNHC</sequence>
<evidence type="ECO:0000313" key="1">
    <source>
        <dbReference type="EMBL" id="KAI0067839.1"/>
    </source>
</evidence>
<comment type="caution">
    <text evidence="1">The sequence shown here is derived from an EMBL/GenBank/DDBJ whole genome shotgun (WGS) entry which is preliminary data.</text>
</comment>
<protein>
    <submittedName>
        <fullName evidence="1">Uncharacterized protein</fullName>
    </submittedName>
</protein>
<proteinExistence type="predicted"/>